<dbReference type="Gene3D" id="2.60.40.2420">
    <property type="match status" value="1"/>
</dbReference>
<dbReference type="Proteomes" id="UP000257004">
    <property type="component" value="Unassembled WGS sequence"/>
</dbReference>
<evidence type="ECO:0000256" key="2">
    <source>
        <dbReference type="ARBA" id="ARBA00014024"/>
    </source>
</evidence>
<name>A0A3D9FZR9_9FLAO</name>
<dbReference type="InterPro" id="IPR047726">
    <property type="entry name" value="CsgH_dom"/>
</dbReference>
<sequence length="245" mass="28215">MKKYLNIIILSVFSIFFSENGFSQTVYKEVKAKIEVKEIENMLFITGTVENLTSEFKNISYKLSVFKKNKSNSNKSTNAQDGRVTLEAVQKVELSKTQVNYSKEDEVIVMLLIYDEKNTIIGKDRIVFGEETESNAEKSVPVDGIEMIGIVANDTKTKLGNDFYDMFYGQYSKLKIHTTKIVTVQEELTFGRTTKITIMVDSDIIEEFISRPDEDFLKYMADSSASKLFKYFKNIEKQNKMITQY</sequence>
<dbReference type="NCBIfam" id="NF041112">
    <property type="entry name" value="chap_CsgH_alph"/>
    <property type="match status" value="1"/>
</dbReference>
<proteinExistence type="predicted"/>
<evidence type="ECO:0000256" key="1">
    <source>
        <dbReference type="ARBA" id="ARBA00003989"/>
    </source>
</evidence>
<evidence type="ECO:0000313" key="4">
    <source>
        <dbReference type="EMBL" id="RED26363.1"/>
    </source>
</evidence>
<comment type="caution">
    <text evidence="4">The sequence shown here is derived from an EMBL/GenBank/DDBJ whole genome shotgun (WGS) entry which is preliminary data.</text>
</comment>
<keyword evidence="3" id="KW-0732">Signal</keyword>
<comment type="function">
    <text evidence="1">May be involved in the biogenesis of curli organelles.</text>
</comment>
<dbReference type="InterPro" id="IPR053722">
    <property type="entry name" value="Curli_assembly_CsgC/AgfC"/>
</dbReference>
<dbReference type="Pfam" id="PF10627">
    <property type="entry name" value="CsgE"/>
    <property type="match status" value="1"/>
</dbReference>
<accession>A0A3D9FZR9</accession>
<reference evidence="4 5" key="1">
    <citation type="submission" date="2018-07" db="EMBL/GenBank/DDBJ databases">
        <title>Genomic Encyclopedia of Archaeal and Bacterial Type Strains, Phase II (KMG-II): from individual species to whole genera.</title>
        <authorList>
            <person name="Goeker M."/>
        </authorList>
    </citation>
    <scope>NUCLEOTIDE SEQUENCE [LARGE SCALE GENOMIC DNA]</scope>
    <source>
        <strain evidence="4 5">DSM 25795</strain>
    </source>
</reference>
<keyword evidence="5" id="KW-1185">Reference proteome</keyword>
<evidence type="ECO:0000256" key="3">
    <source>
        <dbReference type="ARBA" id="ARBA00022729"/>
    </source>
</evidence>
<dbReference type="InterPro" id="IPR018900">
    <property type="entry name" value="Curli_CsgE"/>
</dbReference>
<protein>
    <recommendedName>
        <fullName evidence="2">Curli production assembly/transport component CsgE</fullName>
    </recommendedName>
</protein>
<organism evidence="4 5">
    <name type="scientific">Flavobacterium cutihirudinis</name>
    <dbReference type="NCBI Taxonomy" id="1265740"/>
    <lineage>
        <taxon>Bacteria</taxon>
        <taxon>Pseudomonadati</taxon>
        <taxon>Bacteroidota</taxon>
        <taxon>Flavobacteriia</taxon>
        <taxon>Flavobacteriales</taxon>
        <taxon>Flavobacteriaceae</taxon>
        <taxon>Flavobacterium</taxon>
    </lineage>
</organism>
<gene>
    <name evidence="4" type="ORF">BD847_0281</name>
</gene>
<evidence type="ECO:0000313" key="5">
    <source>
        <dbReference type="Proteomes" id="UP000257004"/>
    </source>
</evidence>
<dbReference type="EMBL" id="QRDQ01000007">
    <property type="protein sequence ID" value="RED26363.1"/>
    <property type="molecule type" value="Genomic_DNA"/>
</dbReference>
<dbReference type="RefSeq" id="WP_244201539.1">
    <property type="nucleotide sequence ID" value="NZ_QRDQ01000007.1"/>
</dbReference>
<dbReference type="AlphaFoldDB" id="A0A3D9FZR9"/>